<proteinExistence type="inferred from homology"/>
<reference evidence="2 3" key="1">
    <citation type="submission" date="2017-01" db="EMBL/GenBank/DDBJ databases">
        <title>Bacillus phylogenomics.</title>
        <authorList>
            <person name="Dunlap C."/>
        </authorList>
    </citation>
    <scope>NUCLEOTIDE SEQUENCE [LARGE SCALE GENOMIC DNA]</scope>
    <source>
        <strain evidence="2 3">NRRL B-41282</strain>
    </source>
</reference>
<organism evidence="2 3">
    <name type="scientific">Bacillus swezeyi</name>
    <dbReference type="NCBI Taxonomy" id="1925020"/>
    <lineage>
        <taxon>Bacteria</taxon>
        <taxon>Bacillati</taxon>
        <taxon>Bacillota</taxon>
        <taxon>Bacilli</taxon>
        <taxon>Bacillales</taxon>
        <taxon>Bacillaceae</taxon>
        <taxon>Bacillus</taxon>
    </lineage>
</organism>
<dbReference type="InterPro" id="IPR020908">
    <property type="entry name" value="UPF0738"/>
</dbReference>
<dbReference type="AlphaFoldDB" id="A0A1R1QBH6"/>
<protein>
    <recommendedName>
        <fullName evidence="1">UPF0738 protein BW143_18145</fullName>
    </recommendedName>
</protein>
<dbReference type="EMBL" id="MTJL01000040">
    <property type="protein sequence ID" value="OMI00505.1"/>
    <property type="molecule type" value="Genomic_DNA"/>
</dbReference>
<accession>A0A1R1QBH6</accession>
<name>A0A1R1QBH6_9BACI</name>
<accession>A0A1R1RNA9</accession>
<evidence type="ECO:0000313" key="3">
    <source>
        <dbReference type="Proteomes" id="UP000187367"/>
    </source>
</evidence>
<keyword evidence="3" id="KW-1185">Reference proteome</keyword>
<comment type="caution">
    <text evidence="2">The sequence shown here is derived from an EMBL/GenBank/DDBJ whole genome shotgun (WGS) entry which is preliminary data.</text>
</comment>
<evidence type="ECO:0000256" key="1">
    <source>
        <dbReference type="HAMAP-Rule" id="MF_01861"/>
    </source>
</evidence>
<gene>
    <name evidence="2" type="ORF">BW143_18145</name>
</gene>
<dbReference type="Pfam" id="PF19785">
    <property type="entry name" value="UPF0738"/>
    <property type="match status" value="1"/>
</dbReference>
<dbReference type="RefSeq" id="WP_076762641.1">
    <property type="nucleotide sequence ID" value="NZ_JARMMK010000001.1"/>
</dbReference>
<dbReference type="HAMAP" id="MF_01861">
    <property type="entry name" value="UPF0738"/>
    <property type="match status" value="1"/>
</dbReference>
<dbReference type="OrthoDB" id="2966478at2"/>
<dbReference type="Proteomes" id="UP000187367">
    <property type="component" value="Unassembled WGS sequence"/>
</dbReference>
<comment type="similarity">
    <text evidence="1">Belongs to the UPF0738 family.</text>
</comment>
<sequence>MQNRIEITEADLRDDRLILASEINDGAERKPAGRMLADSDHFAFVYILEQGESFQYVILNDSIWPDVKAAFDQKLPVFLITGNQQLELSGFHDELAYLVENIKDNANYGEEMEERVKRVFL</sequence>
<evidence type="ECO:0000313" key="2">
    <source>
        <dbReference type="EMBL" id="OMI00505.1"/>
    </source>
</evidence>